<dbReference type="AlphaFoldDB" id="A0A239H1Z2"/>
<name>A0A239H1Z2_9SPHN</name>
<keyword evidence="4" id="KW-1185">Reference proteome</keyword>
<organism evidence="3 4">
    <name type="scientific">Sphingopyxis indica</name>
    <dbReference type="NCBI Taxonomy" id="436663"/>
    <lineage>
        <taxon>Bacteria</taxon>
        <taxon>Pseudomonadati</taxon>
        <taxon>Pseudomonadota</taxon>
        <taxon>Alphaproteobacteria</taxon>
        <taxon>Sphingomonadales</taxon>
        <taxon>Sphingomonadaceae</taxon>
        <taxon>Sphingopyxis</taxon>
    </lineage>
</organism>
<dbReference type="RefSeq" id="WP_170935481.1">
    <property type="nucleotide sequence ID" value="NZ_FZPA01000004.1"/>
</dbReference>
<dbReference type="EMBL" id="FZPA01000004">
    <property type="protein sequence ID" value="SNS75407.1"/>
    <property type="molecule type" value="Genomic_DNA"/>
</dbReference>
<feature type="region of interest" description="Disordered" evidence="1">
    <location>
        <begin position="1"/>
        <end position="24"/>
    </location>
</feature>
<dbReference type="Proteomes" id="UP000198339">
    <property type="component" value="Unassembled WGS sequence"/>
</dbReference>
<evidence type="ECO:0000313" key="4">
    <source>
        <dbReference type="Proteomes" id="UP000198339"/>
    </source>
</evidence>
<evidence type="ECO:0000313" key="3">
    <source>
        <dbReference type="EMBL" id="SNS75407.1"/>
    </source>
</evidence>
<proteinExistence type="predicted"/>
<feature type="domain" description="Anti-sigma factor NepR" evidence="2">
    <location>
        <begin position="32"/>
        <end position="56"/>
    </location>
</feature>
<protein>
    <recommendedName>
        <fullName evidence="2">Anti-sigma factor NepR domain-containing protein</fullName>
    </recommendedName>
</protein>
<feature type="compositionally biased region" description="Basic and acidic residues" evidence="1">
    <location>
        <begin position="7"/>
        <end position="16"/>
    </location>
</feature>
<evidence type="ECO:0000259" key="2">
    <source>
        <dbReference type="Pfam" id="PF18557"/>
    </source>
</evidence>
<reference evidence="3 4" key="1">
    <citation type="submission" date="2017-06" db="EMBL/GenBank/DDBJ databases">
        <authorList>
            <person name="Kim H.J."/>
            <person name="Triplett B.A."/>
        </authorList>
    </citation>
    <scope>NUCLEOTIDE SEQUENCE [LARGE SCALE GENOMIC DNA]</scope>
    <source>
        <strain evidence="3 4">DS15</strain>
    </source>
</reference>
<accession>A0A239H1Z2</accession>
<dbReference type="Pfam" id="PF18557">
    <property type="entry name" value="NepR"/>
    <property type="match status" value="1"/>
</dbReference>
<gene>
    <name evidence="3" type="ORF">SAMN06295955_104209</name>
</gene>
<evidence type="ECO:0000256" key="1">
    <source>
        <dbReference type="SAM" id="MobiDB-lite"/>
    </source>
</evidence>
<dbReference type="InterPro" id="IPR041649">
    <property type="entry name" value="NepR"/>
</dbReference>
<sequence>MSSESGSPDHKAAGKDAKKKVSGKGRDVNIALRRAYESALDESIPKSMLDLLAKLD</sequence>